<feature type="region of interest" description="Disordered" evidence="1">
    <location>
        <begin position="1"/>
        <end position="79"/>
    </location>
</feature>
<dbReference type="Gene3D" id="1.20.5.1230">
    <property type="entry name" value="Apolipoprotein A-I"/>
    <property type="match status" value="1"/>
</dbReference>
<evidence type="ECO:0000256" key="1">
    <source>
        <dbReference type="SAM" id="MobiDB-lite"/>
    </source>
</evidence>
<gene>
    <name evidence="4" type="ORF">I9W82_001141</name>
</gene>
<keyword evidence="5" id="KW-1185">Reference proteome</keyword>
<evidence type="ECO:0000256" key="2">
    <source>
        <dbReference type="SAM" id="Phobius"/>
    </source>
</evidence>
<evidence type="ECO:0000313" key="4">
    <source>
        <dbReference type="EMBL" id="KAG5422048.1"/>
    </source>
</evidence>
<dbReference type="PANTHER" id="PTHR38402">
    <property type="entry name" value="MITOCHONDRIAL OUTER MEMBRANE PROTEIN OM14"/>
    <property type="match status" value="1"/>
</dbReference>
<dbReference type="PANTHER" id="PTHR38402:SF1">
    <property type="entry name" value="MITOCHONDRIAL OUTER MEMBRANE PROTEIN OM14"/>
    <property type="match status" value="1"/>
</dbReference>
<dbReference type="GeneID" id="93649770"/>
<reference evidence="4 5" key="1">
    <citation type="submission" date="2020-12" db="EMBL/GenBank/DDBJ databases">
        <title>Effect of drift, selection, and recombination on the evolution of hybrid genomes in Candida yeast pathogens.</title>
        <authorList>
            <person name="Mixao V."/>
            <person name="Ksiezopolska E."/>
            <person name="Saus E."/>
            <person name="Boekhout T."/>
            <person name="Gacser A."/>
            <person name="Gabaldon T."/>
        </authorList>
    </citation>
    <scope>NUCLEOTIDE SEQUENCE [LARGE SCALE GENOMIC DNA]</scope>
    <source>
        <strain evidence="4 5">BP57</strain>
    </source>
</reference>
<keyword evidence="2" id="KW-0472">Membrane</keyword>
<evidence type="ECO:0000259" key="3">
    <source>
        <dbReference type="Pfam" id="PF17304"/>
    </source>
</evidence>
<dbReference type="EMBL" id="JAEOAQ010000001">
    <property type="protein sequence ID" value="KAG5422048.1"/>
    <property type="molecule type" value="Genomic_DNA"/>
</dbReference>
<dbReference type="GO" id="GO:0006626">
    <property type="term" value="P:protein targeting to mitochondrion"/>
    <property type="evidence" value="ECO:0007669"/>
    <property type="project" value="TreeGrafter"/>
</dbReference>
<dbReference type="Proteomes" id="UP000669133">
    <property type="component" value="Unassembled WGS sequence"/>
</dbReference>
<keyword evidence="2" id="KW-1133">Transmembrane helix</keyword>
<dbReference type="OrthoDB" id="3980970at2759"/>
<feature type="transmembrane region" description="Helical" evidence="2">
    <location>
        <begin position="201"/>
        <end position="221"/>
    </location>
</feature>
<keyword evidence="2" id="KW-0812">Transmembrane</keyword>
<organism evidence="4 5">
    <name type="scientific">Candida metapsilosis</name>
    <dbReference type="NCBI Taxonomy" id="273372"/>
    <lineage>
        <taxon>Eukaryota</taxon>
        <taxon>Fungi</taxon>
        <taxon>Dikarya</taxon>
        <taxon>Ascomycota</taxon>
        <taxon>Saccharomycotina</taxon>
        <taxon>Pichiomycetes</taxon>
        <taxon>Debaryomycetaceae</taxon>
        <taxon>Candida/Lodderomyces clade</taxon>
        <taxon>Candida</taxon>
    </lineage>
</organism>
<dbReference type="Pfam" id="PF17304">
    <property type="entry name" value="OM14_C"/>
    <property type="match status" value="1"/>
</dbReference>
<dbReference type="GO" id="GO:0005741">
    <property type="term" value="C:mitochondrial outer membrane"/>
    <property type="evidence" value="ECO:0007669"/>
    <property type="project" value="InterPro"/>
</dbReference>
<feature type="domain" description="Mitochondrial outer membrane protein OM14 C-terminal" evidence="3">
    <location>
        <begin position="164"/>
        <end position="231"/>
    </location>
</feature>
<feature type="compositionally biased region" description="Basic and acidic residues" evidence="1">
    <location>
        <begin position="10"/>
        <end position="24"/>
    </location>
</feature>
<feature type="transmembrane region" description="Helical" evidence="2">
    <location>
        <begin position="170"/>
        <end position="189"/>
    </location>
</feature>
<dbReference type="SUPFAM" id="SSF58113">
    <property type="entry name" value="Apolipoprotein A-I"/>
    <property type="match status" value="1"/>
</dbReference>
<dbReference type="AlphaFoldDB" id="A0A8H8DCZ2"/>
<feature type="compositionally biased region" description="Basic and acidic residues" evidence="1">
    <location>
        <begin position="41"/>
        <end position="68"/>
    </location>
</feature>
<protein>
    <recommendedName>
        <fullName evidence="3">Mitochondrial outer membrane protein OM14 C-terminal domain-containing protein</fullName>
    </recommendedName>
</protein>
<dbReference type="RefSeq" id="XP_067551164.1">
    <property type="nucleotide sequence ID" value="XM_067689856.1"/>
</dbReference>
<evidence type="ECO:0000313" key="5">
    <source>
        <dbReference type="Proteomes" id="UP000669133"/>
    </source>
</evidence>
<dbReference type="GO" id="GO:1990593">
    <property type="term" value="F:nascent polypeptide-associated complex binding"/>
    <property type="evidence" value="ECO:0007669"/>
    <property type="project" value="InterPro"/>
</dbReference>
<proteinExistence type="predicted"/>
<dbReference type="InterPro" id="IPR039453">
    <property type="entry name" value="OM14_C"/>
</dbReference>
<dbReference type="InterPro" id="IPR039454">
    <property type="entry name" value="OM14"/>
</dbReference>
<accession>A0A8H8DCZ2</accession>
<comment type="caution">
    <text evidence="4">The sequence shown here is derived from an EMBL/GenBank/DDBJ whole genome shotgun (WGS) entry which is preliminary data.</text>
</comment>
<name>A0A8H8DCZ2_9ASCO</name>
<sequence>MANSNPPSHEQLKKDLKKDAENTKNRAAADVNELKNQGQAKAEELKKEGKAKAAELKKEGEAKAEQAKKATGQEAEDLKQASKELLEAARERGEVIYDAAAEKSQEAYEATRKELDRLEEEGRSLLAKISASIQRGAQQLGQFLQKSGENIQVGVSQAASRTAVELQNPVVVTQLFVVAGGAAAGYLGWLERYRIRSDQNAVVGIHAGVITGLVLLDGFLFNKYYPQYDPKRTTVRK</sequence>